<sequence>MNMIGKKTALIFTVITILITLTLQSYTWLATVVLLSIPVVWWLGGILDDASIKMEQLKIKAETLEAANEKLQEKKEEYEMLLDSLEGAIFQFSPSSNEMYVSEGMKNLYGTDYTPERLKDWKASILPDYQLKVEEHEQRLLAGESSKVEFEIVHPEQGRKWIMQIATPIADDDGEVTKIIGQMIDITSRKTLENELKQMAFYDELTDLPNRKSLYRHIEKALARSKRHQHTFSLMFIDLDDFKIVNDTMGHDAGDMLLKEVVSRLNESIREEDLISRIGGDEFIVLFEETCKEEIESIAERILERVAMPYEINEKEANISLSIGVSMYPDDGEDKDTLIEHADQAMYFAKFNGKNSYKLYTPDLSDMEYKKVSLLDKFKHTFQKAKLFS</sequence>
<dbReference type="InterPro" id="IPR043128">
    <property type="entry name" value="Rev_trsase/Diguanyl_cyclase"/>
</dbReference>
<dbReference type="SMART" id="SM00086">
    <property type="entry name" value="PAC"/>
    <property type="match status" value="1"/>
</dbReference>
<dbReference type="Gene3D" id="3.30.70.270">
    <property type="match status" value="1"/>
</dbReference>
<dbReference type="InterPro" id="IPR052163">
    <property type="entry name" value="DGC-Regulatory_Protein"/>
</dbReference>
<dbReference type="Pfam" id="PF08447">
    <property type="entry name" value="PAS_3"/>
    <property type="match status" value="1"/>
</dbReference>
<evidence type="ECO:0000313" key="4">
    <source>
        <dbReference type="EMBL" id="MDV2887054.1"/>
    </source>
</evidence>
<gene>
    <name evidence="4" type="ORF">RYX45_17860</name>
</gene>
<keyword evidence="4" id="KW-0548">Nucleotidyltransferase</keyword>
<dbReference type="InterPro" id="IPR013655">
    <property type="entry name" value="PAS_fold_3"/>
</dbReference>
<dbReference type="PANTHER" id="PTHR46663:SF3">
    <property type="entry name" value="SLL0267 PROTEIN"/>
    <property type="match status" value="1"/>
</dbReference>
<feature type="domain" description="PAC" evidence="2">
    <location>
        <begin position="146"/>
        <end position="198"/>
    </location>
</feature>
<organism evidence="4 5">
    <name type="scientific">Alkalihalophilus pseudofirmus</name>
    <name type="common">Bacillus pseudofirmus</name>
    <dbReference type="NCBI Taxonomy" id="79885"/>
    <lineage>
        <taxon>Bacteria</taxon>
        <taxon>Bacillati</taxon>
        <taxon>Bacillota</taxon>
        <taxon>Bacilli</taxon>
        <taxon>Bacillales</taxon>
        <taxon>Bacillaceae</taxon>
        <taxon>Alkalihalophilus</taxon>
    </lineage>
</organism>
<dbReference type="InterPro" id="IPR029787">
    <property type="entry name" value="Nucleotide_cyclase"/>
</dbReference>
<evidence type="ECO:0000259" key="3">
    <source>
        <dbReference type="PROSITE" id="PS50887"/>
    </source>
</evidence>
<dbReference type="InterPro" id="IPR000700">
    <property type="entry name" value="PAS-assoc_C"/>
</dbReference>
<name>A0AAJ2U2E0_ALKPS</name>
<dbReference type="CDD" id="cd01949">
    <property type="entry name" value="GGDEF"/>
    <property type="match status" value="1"/>
</dbReference>
<dbReference type="Gene3D" id="3.30.450.20">
    <property type="entry name" value="PAS domain"/>
    <property type="match status" value="1"/>
</dbReference>
<dbReference type="SMART" id="SM00267">
    <property type="entry name" value="GGDEF"/>
    <property type="match status" value="1"/>
</dbReference>
<evidence type="ECO:0000256" key="1">
    <source>
        <dbReference type="SAM" id="Coils"/>
    </source>
</evidence>
<accession>A0AAJ2U2E0</accession>
<feature type="coiled-coil region" evidence="1">
    <location>
        <begin position="47"/>
        <end position="88"/>
    </location>
</feature>
<dbReference type="NCBIfam" id="TIGR00229">
    <property type="entry name" value="sensory_box"/>
    <property type="match status" value="1"/>
</dbReference>
<dbReference type="PROSITE" id="PS50887">
    <property type="entry name" value="GGDEF"/>
    <property type="match status" value="1"/>
</dbReference>
<dbReference type="EC" id="2.7.7.65" evidence="4"/>
<dbReference type="PANTHER" id="PTHR46663">
    <property type="entry name" value="DIGUANYLATE CYCLASE DGCT-RELATED"/>
    <property type="match status" value="1"/>
</dbReference>
<reference evidence="4" key="1">
    <citation type="submission" date="2023-10" db="EMBL/GenBank/DDBJ databases">
        <title>Screening of Alkalihalophilus pseudofirmusBZ-TG-HK211 and Its Alleviation of Salt Stress on Rapeseed Growth.</title>
        <authorList>
            <person name="Zhao B."/>
            <person name="Guo T."/>
        </authorList>
    </citation>
    <scope>NUCLEOTIDE SEQUENCE</scope>
    <source>
        <strain evidence="4">BZ-TG-HK211</strain>
    </source>
</reference>
<comment type="caution">
    <text evidence="4">The sequence shown here is derived from an EMBL/GenBank/DDBJ whole genome shotgun (WGS) entry which is preliminary data.</text>
</comment>
<dbReference type="InterPro" id="IPR035965">
    <property type="entry name" value="PAS-like_dom_sf"/>
</dbReference>
<keyword evidence="1" id="KW-0175">Coiled coil</keyword>
<dbReference type="EMBL" id="JAWJAY010000007">
    <property type="protein sequence ID" value="MDV2887054.1"/>
    <property type="molecule type" value="Genomic_DNA"/>
</dbReference>
<dbReference type="InterPro" id="IPR000160">
    <property type="entry name" value="GGDEF_dom"/>
</dbReference>
<dbReference type="Proteomes" id="UP001285636">
    <property type="component" value="Unassembled WGS sequence"/>
</dbReference>
<evidence type="ECO:0000259" key="2">
    <source>
        <dbReference type="PROSITE" id="PS50113"/>
    </source>
</evidence>
<proteinExistence type="predicted"/>
<dbReference type="GO" id="GO:0052621">
    <property type="term" value="F:diguanylate cyclase activity"/>
    <property type="evidence" value="ECO:0007669"/>
    <property type="project" value="UniProtKB-EC"/>
</dbReference>
<feature type="domain" description="GGDEF" evidence="3">
    <location>
        <begin position="230"/>
        <end position="362"/>
    </location>
</feature>
<dbReference type="AlphaFoldDB" id="A0AAJ2U2E0"/>
<dbReference type="RefSeq" id="WP_323467541.1">
    <property type="nucleotide sequence ID" value="NZ_CP144224.1"/>
</dbReference>
<protein>
    <submittedName>
        <fullName evidence="4">Sensor domain-containing diguanylate cyclase</fullName>
        <ecNumber evidence="4">2.7.7.65</ecNumber>
    </submittedName>
</protein>
<dbReference type="InterPro" id="IPR001610">
    <property type="entry name" value="PAC"/>
</dbReference>
<dbReference type="SUPFAM" id="SSF55073">
    <property type="entry name" value="Nucleotide cyclase"/>
    <property type="match status" value="1"/>
</dbReference>
<dbReference type="PROSITE" id="PS50113">
    <property type="entry name" value="PAC"/>
    <property type="match status" value="1"/>
</dbReference>
<dbReference type="InterPro" id="IPR000014">
    <property type="entry name" value="PAS"/>
</dbReference>
<dbReference type="FunFam" id="3.30.70.270:FF:000001">
    <property type="entry name" value="Diguanylate cyclase domain protein"/>
    <property type="match status" value="1"/>
</dbReference>
<dbReference type="SUPFAM" id="SSF55785">
    <property type="entry name" value="PYP-like sensor domain (PAS domain)"/>
    <property type="match status" value="1"/>
</dbReference>
<keyword evidence="4" id="KW-0808">Transferase</keyword>
<evidence type="ECO:0000313" key="5">
    <source>
        <dbReference type="Proteomes" id="UP001285636"/>
    </source>
</evidence>
<dbReference type="Pfam" id="PF00990">
    <property type="entry name" value="GGDEF"/>
    <property type="match status" value="1"/>
</dbReference>
<dbReference type="NCBIfam" id="TIGR00254">
    <property type="entry name" value="GGDEF"/>
    <property type="match status" value="1"/>
</dbReference>